<dbReference type="OMA" id="YLKMEAH"/>
<dbReference type="EMBL" id="JMSN01000154">
    <property type="protein sequence ID" value="KDN36882.1"/>
    <property type="molecule type" value="Genomic_DNA"/>
</dbReference>
<evidence type="ECO:0000313" key="16">
    <source>
        <dbReference type="Proteomes" id="UP000027361"/>
    </source>
</evidence>
<dbReference type="OrthoDB" id="8194677at2759"/>
<feature type="domain" description="Kinetochore protein Nuf2 N-terminal" evidence="13">
    <location>
        <begin position="30"/>
        <end position="165"/>
    </location>
</feature>
<dbReference type="AlphaFoldDB" id="A0A066V592"/>
<dbReference type="Proteomes" id="UP000027361">
    <property type="component" value="Unassembled WGS sequence"/>
</dbReference>
<evidence type="ECO:0000256" key="2">
    <source>
        <dbReference type="ARBA" id="ARBA00004584"/>
    </source>
</evidence>
<dbReference type="InParanoid" id="A0A066V592"/>
<keyword evidence="8" id="KW-0539">Nucleus</keyword>
<sequence>MAPHSTPSSDPMGSVPLGTGTSAAPGPAAVFPAVSVKELTEFMPQIGLNLSPDEIANPSATTAHKVFIAFLQALSGMDEETVSRQKTRALGQMEYKEMFESSYSQLVLFREIKEMLSCAMIHDFGLSDMTRPQKNRFKRQLSALHNFMLHRHDRIQEFDELVGRSEDLVAERDQLKMELAQKEHELAKIKEQEKMEVPEVEAVLAHNMSLQETLERLKIAQEKGMRELEHLLETKDAYEKERIAIEERIHELITDVERLKQRIRQSPDELMKKVKNVEGKLGKAKLELEEKERILKSQTKKRHGMLIIEEELKALMTAMTSVQAELQRTRKEASSLDELSTLITSNESELSELTFQHKQMQQKISVDTARAERLRAALEQKRDMWKRRNEELGAVVQEKQALKKGLFKEAGEKDRLCKEVEREIEEIHLQHRAQILKMQEEKESLSRLADSYMTAIGQSLGIAV</sequence>
<name>A0A066V592_TILAU</name>
<evidence type="ECO:0000256" key="1">
    <source>
        <dbReference type="ARBA" id="ARBA00004123"/>
    </source>
</evidence>
<feature type="coiled-coil region" evidence="11">
    <location>
        <begin position="165"/>
        <end position="192"/>
    </location>
</feature>
<feature type="coiled-coil region" evidence="11">
    <location>
        <begin position="221"/>
        <end position="339"/>
    </location>
</feature>
<dbReference type="InterPro" id="IPR041112">
    <property type="entry name" value="Nuf2_DHR10-like"/>
</dbReference>
<evidence type="ECO:0000256" key="12">
    <source>
        <dbReference type="SAM" id="MobiDB-lite"/>
    </source>
</evidence>
<evidence type="ECO:0000259" key="13">
    <source>
        <dbReference type="Pfam" id="PF03800"/>
    </source>
</evidence>
<reference evidence="15 16" key="1">
    <citation type="submission" date="2014-05" db="EMBL/GenBank/DDBJ databases">
        <title>Draft genome sequence of a rare smut relative, Tilletiaria anomala UBC 951.</title>
        <authorList>
            <consortium name="DOE Joint Genome Institute"/>
            <person name="Toome M."/>
            <person name="Kuo A."/>
            <person name="Henrissat B."/>
            <person name="Lipzen A."/>
            <person name="Tritt A."/>
            <person name="Yoshinaga Y."/>
            <person name="Zane M."/>
            <person name="Barry K."/>
            <person name="Grigoriev I.V."/>
            <person name="Spatafora J.W."/>
            <person name="Aimea M.C."/>
        </authorList>
    </citation>
    <scope>NUCLEOTIDE SEQUENCE [LARGE SCALE GENOMIC DNA]</scope>
    <source>
        <strain evidence="15 16">UBC 951</strain>
    </source>
</reference>
<dbReference type="GO" id="GO:0005634">
    <property type="term" value="C:nucleus"/>
    <property type="evidence" value="ECO:0007669"/>
    <property type="project" value="UniProtKB-SubCell"/>
</dbReference>
<evidence type="ECO:0000256" key="10">
    <source>
        <dbReference type="ARBA" id="ARBA00023328"/>
    </source>
</evidence>
<proteinExistence type="inferred from homology"/>
<keyword evidence="10" id="KW-0137">Centromere</keyword>
<organism evidence="15 16">
    <name type="scientific">Tilletiaria anomala (strain ATCC 24038 / CBS 436.72 / UBC 951)</name>
    <dbReference type="NCBI Taxonomy" id="1037660"/>
    <lineage>
        <taxon>Eukaryota</taxon>
        <taxon>Fungi</taxon>
        <taxon>Dikarya</taxon>
        <taxon>Basidiomycota</taxon>
        <taxon>Ustilaginomycotina</taxon>
        <taxon>Exobasidiomycetes</taxon>
        <taxon>Georgefischeriales</taxon>
        <taxon>Tilletiariaceae</taxon>
        <taxon>Tilletiaria</taxon>
    </lineage>
</organism>
<dbReference type="HOGENOM" id="CLU_025461_1_1_1"/>
<protein>
    <submittedName>
        <fullName evidence="15">Uncharacterized protein</fullName>
    </submittedName>
</protein>
<feature type="region of interest" description="Disordered" evidence="12">
    <location>
        <begin position="1"/>
        <end position="21"/>
    </location>
</feature>
<comment type="caution">
    <text evidence="15">The sequence shown here is derived from an EMBL/GenBank/DDBJ whole genome shotgun (WGS) entry which is preliminary data.</text>
</comment>
<keyword evidence="16" id="KW-1185">Reference proteome</keyword>
<keyword evidence="9" id="KW-0131">Cell cycle</keyword>
<evidence type="ECO:0000256" key="7">
    <source>
        <dbReference type="ARBA" id="ARBA00023054"/>
    </source>
</evidence>
<evidence type="ECO:0000256" key="8">
    <source>
        <dbReference type="ARBA" id="ARBA00023242"/>
    </source>
</evidence>
<dbReference type="Pfam" id="PF18595">
    <property type="entry name" value="Nuf2_DHR10-like"/>
    <property type="match status" value="1"/>
</dbReference>
<evidence type="ECO:0000313" key="15">
    <source>
        <dbReference type="EMBL" id="KDN36882.1"/>
    </source>
</evidence>
<keyword evidence="6" id="KW-0498">Mitosis</keyword>
<dbReference type="FunCoup" id="A0A066V592">
    <property type="interactions" value="61"/>
</dbReference>
<dbReference type="GO" id="GO:0051301">
    <property type="term" value="P:cell division"/>
    <property type="evidence" value="ECO:0007669"/>
    <property type="project" value="UniProtKB-KW"/>
</dbReference>
<dbReference type="GO" id="GO:0031262">
    <property type="term" value="C:Ndc80 complex"/>
    <property type="evidence" value="ECO:0007669"/>
    <property type="project" value="InterPro"/>
</dbReference>
<dbReference type="Pfam" id="PF03800">
    <property type="entry name" value="Nuf2"/>
    <property type="match status" value="1"/>
</dbReference>
<evidence type="ECO:0000256" key="3">
    <source>
        <dbReference type="ARBA" id="ARBA00005498"/>
    </source>
</evidence>
<keyword evidence="5" id="KW-0132">Cell division</keyword>
<evidence type="ECO:0000256" key="5">
    <source>
        <dbReference type="ARBA" id="ARBA00022618"/>
    </source>
</evidence>
<dbReference type="Gene3D" id="1.10.418.60">
    <property type="entry name" value="Ncd80 complex, Nuf2 subunit"/>
    <property type="match status" value="1"/>
</dbReference>
<gene>
    <name evidence="15" type="ORF">K437DRAFT_296702</name>
</gene>
<feature type="compositionally biased region" description="Polar residues" evidence="12">
    <location>
        <begin position="1"/>
        <end position="11"/>
    </location>
</feature>
<keyword evidence="4" id="KW-0158">Chromosome</keyword>
<dbReference type="RefSeq" id="XP_013240193.1">
    <property type="nucleotide sequence ID" value="XM_013384739.1"/>
</dbReference>
<dbReference type="InterPro" id="IPR038275">
    <property type="entry name" value="Nuf2_N_sf"/>
</dbReference>
<keyword evidence="7 11" id="KW-0175">Coiled coil</keyword>
<evidence type="ECO:0000256" key="6">
    <source>
        <dbReference type="ARBA" id="ARBA00022776"/>
    </source>
</evidence>
<evidence type="ECO:0000256" key="9">
    <source>
        <dbReference type="ARBA" id="ARBA00023306"/>
    </source>
</evidence>
<dbReference type="InterPro" id="IPR005549">
    <property type="entry name" value="Kinetochore_Nuf2_N"/>
</dbReference>
<evidence type="ECO:0000256" key="11">
    <source>
        <dbReference type="SAM" id="Coils"/>
    </source>
</evidence>
<evidence type="ECO:0000259" key="14">
    <source>
        <dbReference type="Pfam" id="PF18595"/>
    </source>
</evidence>
<accession>A0A066V592</accession>
<dbReference type="STRING" id="1037660.A0A066V592"/>
<feature type="domain" description="Nuf2 DHR10-like" evidence="14">
    <location>
        <begin position="280"/>
        <end position="392"/>
    </location>
</feature>
<comment type="subcellular location">
    <subcellularLocation>
        <location evidence="2">Chromosome</location>
        <location evidence="2">Centromere</location>
    </subcellularLocation>
    <subcellularLocation>
        <location evidence="1">Nucleus</location>
    </subcellularLocation>
</comment>
<dbReference type="GeneID" id="25267332"/>
<comment type="similarity">
    <text evidence="3">Belongs to the NUF2 family.</text>
</comment>
<evidence type="ECO:0000256" key="4">
    <source>
        <dbReference type="ARBA" id="ARBA00022454"/>
    </source>
</evidence>